<accession>A0AAV2VS50</accession>
<dbReference type="InterPro" id="IPR045595">
    <property type="entry name" value="SufBD_N"/>
</dbReference>
<proteinExistence type="inferred from homology"/>
<organism evidence="4 5">
    <name type="scientific">Vibrio nigripulchritudo SOn1</name>
    <dbReference type="NCBI Taxonomy" id="1238450"/>
    <lineage>
        <taxon>Bacteria</taxon>
        <taxon>Pseudomonadati</taxon>
        <taxon>Pseudomonadota</taxon>
        <taxon>Gammaproteobacteria</taxon>
        <taxon>Vibrionales</taxon>
        <taxon>Vibrionaceae</taxon>
        <taxon>Vibrio</taxon>
    </lineage>
</organism>
<evidence type="ECO:0000313" key="5">
    <source>
        <dbReference type="Proteomes" id="UP000018211"/>
    </source>
</evidence>
<reference evidence="4 5" key="1">
    <citation type="journal article" date="2013" name="ISME J.">
        <title>Comparative genomics of pathogenic lineages of Vibrio nigripulchritudo identifies virulence-associated traits.</title>
        <authorList>
            <person name="Goudenege D."/>
            <person name="Labreuche Y."/>
            <person name="Krin E."/>
            <person name="Ansquer D."/>
            <person name="Mangenot S."/>
            <person name="Calteau A."/>
            <person name="Medigue C."/>
            <person name="Mazel D."/>
            <person name="Polz M.F."/>
            <person name="Le Roux F."/>
        </authorList>
    </citation>
    <scope>NUCLEOTIDE SEQUENCE [LARGE SCALE GENOMIC DNA]</scope>
    <source>
        <strain evidence="4 5">SOn1</strain>
    </source>
</reference>
<comment type="caution">
    <text evidence="4">The sequence shown here is derived from an EMBL/GenBank/DDBJ whole genome shotgun (WGS) entry which is preliminary data.</text>
</comment>
<dbReference type="PANTHER" id="PTHR43575">
    <property type="entry name" value="PROTEIN ABCI7, CHLOROPLASTIC"/>
    <property type="match status" value="1"/>
</dbReference>
<gene>
    <name evidence="4" type="primary">sufD</name>
    <name evidence="4" type="ORF">VIBNISOn1_30236</name>
</gene>
<dbReference type="Proteomes" id="UP000018211">
    <property type="component" value="Unassembled WGS sequence"/>
</dbReference>
<evidence type="ECO:0000256" key="1">
    <source>
        <dbReference type="ARBA" id="ARBA00043967"/>
    </source>
</evidence>
<dbReference type="EMBL" id="CAOF01000120">
    <property type="protein sequence ID" value="CCO47538.1"/>
    <property type="molecule type" value="Genomic_DNA"/>
</dbReference>
<feature type="domain" description="SUF system FeS cluster assembly SufBD core" evidence="2">
    <location>
        <begin position="163"/>
        <end position="391"/>
    </location>
</feature>
<dbReference type="AlphaFoldDB" id="A0AAV2VS50"/>
<dbReference type="Pfam" id="PF01458">
    <property type="entry name" value="SUFBD_core"/>
    <property type="match status" value="1"/>
</dbReference>
<dbReference type="GO" id="GO:0016226">
    <property type="term" value="P:iron-sulfur cluster assembly"/>
    <property type="evidence" value="ECO:0007669"/>
    <property type="project" value="InterPro"/>
</dbReference>
<name>A0AAV2VS50_9VIBR</name>
<evidence type="ECO:0000313" key="4">
    <source>
        <dbReference type="EMBL" id="CCO47538.1"/>
    </source>
</evidence>
<dbReference type="SUPFAM" id="SSF101960">
    <property type="entry name" value="Stabilizer of iron transporter SufD"/>
    <property type="match status" value="1"/>
</dbReference>
<dbReference type="InterPro" id="IPR000825">
    <property type="entry name" value="SUF_FeS_clus_asmbl_SufBD_core"/>
</dbReference>
<evidence type="ECO:0000259" key="2">
    <source>
        <dbReference type="Pfam" id="PF01458"/>
    </source>
</evidence>
<dbReference type="PANTHER" id="PTHR43575:SF1">
    <property type="entry name" value="PROTEIN ABCI7, CHLOROPLASTIC"/>
    <property type="match status" value="1"/>
</dbReference>
<dbReference type="InterPro" id="IPR037284">
    <property type="entry name" value="SUF_FeS_clus_asmbl_SufBD_sf"/>
</dbReference>
<sequence length="418" mass="46951">MVGLSEKSRDVALTRLRSLAGHSSWQENSWQSLALWGIPTAKHEDWKYTPLDGFLSLDYREPRKNNIDSISFESICMSFDCYRLVFFDGKFNPELSDDIPNTTVTELNALDDVQQQQLAHTISQEAFSALTDATATAGLYIHIANNTQLDKPIYLFHLNSGGDGELVSYRHHVELSRLAECHIYEHHVSLNQGGGVTCARLTANVSDGASFEHIKLIEEGSLQHHFGHNDITLYRDSRATSHTFLLEGKLIRHNTSSVLKAEGGEIEMNSLNLPKQDQVFDTRTFLRHKSAHCNSHQTHKVIGKDNGVGVFNGMIYVDKGAIKTDGQMDNHNLLLSEKAQVNSKPQLEIYADDVKCSHGATTGQIDQNQVFYLQARGIPKAKAEKMITFAFAGELTDAIEHEEVRKHIIRRIEQKLDL</sequence>
<comment type="similarity">
    <text evidence="1">Belongs to the iron-sulfur cluster assembly SufBD family.</text>
</comment>
<dbReference type="InterPro" id="IPR011542">
    <property type="entry name" value="SUF_FeS_clus_asmbl_SufD"/>
</dbReference>
<evidence type="ECO:0000259" key="3">
    <source>
        <dbReference type="Pfam" id="PF19295"/>
    </source>
</evidence>
<dbReference type="InterPro" id="IPR055346">
    <property type="entry name" value="Fe-S_cluster_assembly_SufBD"/>
</dbReference>
<protein>
    <submittedName>
        <fullName evidence="4">Protein sufD</fullName>
    </submittedName>
</protein>
<dbReference type="NCBIfam" id="TIGR01981">
    <property type="entry name" value="sufD"/>
    <property type="match status" value="1"/>
</dbReference>
<feature type="domain" description="SUF system FeS cluster assembly SufBD N-terminal" evidence="3">
    <location>
        <begin position="25"/>
        <end position="154"/>
    </location>
</feature>
<dbReference type="Pfam" id="PF19295">
    <property type="entry name" value="SufBD_N"/>
    <property type="match status" value="1"/>
</dbReference>
<dbReference type="RefSeq" id="WP_022612315.1">
    <property type="nucleotide sequence ID" value="NZ_LK391965.1"/>
</dbReference>